<evidence type="ECO:0000313" key="2">
    <source>
        <dbReference type="Proteomes" id="UP000464178"/>
    </source>
</evidence>
<dbReference type="Proteomes" id="UP000464178">
    <property type="component" value="Chromosome"/>
</dbReference>
<proteinExistence type="predicted"/>
<dbReference type="RefSeq" id="WP_162668274.1">
    <property type="nucleotide sequence ID" value="NZ_LR593886.1"/>
</dbReference>
<gene>
    <name evidence="1" type="ORF">SOIL9_41470</name>
</gene>
<evidence type="ECO:0000313" key="1">
    <source>
        <dbReference type="EMBL" id="VTR93567.1"/>
    </source>
</evidence>
<dbReference type="AlphaFoldDB" id="A0A6P2CYD9"/>
<accession>A0A6P2CYD9</accession>
<reference evidence="1 2" key="1">
    <citation type="submission" date="2019-05" db="EMBL/GenBank/DDBJ databases">
        <authorList>
            <consortium name="Science for Life Laboratories"/>
        </authorList>
    </citation>
    <scope>NUCLEOTIDE SEQUENCE [LARGE SCALE GENOMIC DNA]</scope>
    <source>
        <strain evidence="1">Soil9</strain>
    </source>
</reference>
<name>A0A6P2CYD9_9BACT</name>
<dbReference type="EMBL" id="LR593886">
    <property type="protein sequence ID" value="VTR93567.1"/>
    <property type="molecule type" value="Genomic_DNA"/>
</dbReference>
<organism evidence="1 2">
    <name type="scientific">Gemmata massiliana</name>
    <dbReference type="NCBI Taxonomy" id="1210884"/>
    <lineage>
        <taxon>Bacteria</taxon>
        <taxon>Pseudomonadati</taxon>
        <taxon>Planctomycetota</taxon>
        <taxon>Planctomycetia</taxon>
        <taxon>Gemmatales</taxon>
        <taxon>Gemmataceae</taxon>
        <taxon>Gemmata</taxon>
    </lineage>
</organism>
<sequence>MDPGEILTSGGHMVSEARAIRAAFPDVAAMTALPVSALPPKASGDSEARKALGYLRDEMLLVRAGTATDLTVLDDEIANVERLWPPR</sequence>
<dbReference type="KEGG" id="gms:SOIL9_41470"/>
<keyword evidence="2" id="KW-1185">Reference proteome</keyword>
<protein>
    <submittedName>
        <fullName evidence="1">Uncharacterized protein</fullName>
    </submittedName>
</protein>